<accession>H2ATZ8</accession>
<dbReference type="AlphaFoldDB" id="H2ATZ8"/>
<dbReference type="FunCoup" id="H2ATZ8">
    <property type="interactions" value="61"/>
</dbReference>
<dbReference type="OrthoDB" id="4039294at2759"/>
<keyword evidence="2" id="KW-1185">Reference proteome</keyword>
<name>H2ATZ8_KAZAF</name>
<dbReference type="KEGG" id="kaf:KAFR_0D02010"/>
<dbReference type="HOGENOM" id="CLU_093584_0_0_1"/>
<dbReference type="RefSeq" id="XP_003956983.1">
    <property type="nucleotide sequence ID" value="XM_003956934.1"/>
</dbReference>
<proteinExistence type="predicted"/>
<dbReference type="EMBL" id="HE650824">
    <property type="protein sequence ID" value="CCF57848.1"/>
    <property type="molecule type" value="Genomic_DNA"/>
</dbReference>
<protein>
    <submittedName>
        <fullName evidence="1">Uncharacterized protein</fullName>
    </submittedName>
</protein>
<dbReference type="Proteomes" id="UP000005220">
    <property type="component" value="Chromosome 4"/>
</dbReference>
<sequence>MGGYYSSFNNTLNDPAAGLPLIFRPLKDVSWLSITMLHNGNLITESRPATKWINGKRQVMIKKYMSIKSLFLEQRARTNQKYEHARGFLMDRIFDNEVENKDYFVPGSILALGSFFLGRIISSKGNYKVRLGKAPSSNLFFSRIITSSPSRVIMPGLLAGLTLYAWIPETTKNFGRIFEGNVLRNRWMGQYVNSWKDKYKKIMPNETFSWVDFRRNRLPSRIRTFRKQLINEFHGSSSY</sequence>
<gene>
    <name evidence="1" type="primary">KAFR0D02010</name>
    <name evidence="1" type="ORF">KAFR_0D02010</name>
</gene>
<dbReference type="InParanoid" id="H2ATZ8"/>
<evidence type="ECO:0000313" key="2">
    <source>
        <dbReference type="Proteomes" id="UP000005220"/>
    </source>
</evidence>
<organism evidence="1 2">
    <name type="scientific">Kazachstania africana (strain ATCC 22294 / BCRC 22015 / CBS 2517 / CECT 1963 / NBRC 1671 / NRRL Y-8276)</name>
    <name type="common">Yeast</name>
    <name type="synonym">Kluyveromyces africanus</name>
    <dbReference type="NCBI Taxonomy" id="1071382"/>
    <lineage>
        <taxon>Eukaryota</taxon>
        <taxon>Fungi</taxon>
        <taxon>Dikarya</taxon>
        <taxon>Ascomycota</taxon>
        <taxon>Saccharomycotina</taxon>
        <taxon>Saccharomycetes</taxon>
        <taxon>Saccharomycetales</taxon>
        <taxon>Saccharomycetaceae</taxon>
        <taxon>Kazachstania</taxon>
    </lineage>
</organism>
<reference evidence="1 2" key="1">
    <citation type="journal article" date="2011" name="Proc. Natl. Acad. Sci. U.S.A.">
        <title>Evolutionary erosion of yeast sex chromosomes by mating-type switching accidents.</title>
        <authorList>
            <person name="Gordon J.L."/>
            <person name="Armisen D."/>
            <person name="Proux-Wera E."/>
            <person name="Oheigeartaigh S.S."/>
            <person name="Byrne K.P."/>
            <person name="Wolfe K.H."/>
        </authorList>
    </citation>
    <scope>NUCLEOTIDE SEQUENCE [LARGE SCALE GENOMIC DNA]</scope>
    <source>
        <strain evidence="2">ATCC 22294 / BCRC 22015 / CBS 2517 / CECT 1963 / NBRC 1671 / NRRL Y-8276</strain>
    </source>
</reference>
<dbReference type="STRING" id="1071382.H2ATZ8"/>
<dbReference type="eggNOG" id="ENOG502S31N">
    <property type="taxonomic scope" value="Eukaryota"/>
</dbReference>
<evidence type="ECO:0000313" key="1">
    <source>
        <dbReference type="EMBL" id="CCF57848.1"/>
    </source>
</evidence>
<dbReference type="GeneID" id="13885806"/>